<sequence>MQNQMADEIKFLRESLSQALLIIQKQNIELDHLKSGIRDVAQIQHNNYINSPQPISKHQIINKNINLDDFQALQIENERYKIQNQNQKETISVLQDQLKTTLESSQKLLLIMNQKDQKINKLSKSLNVVFVPDFQ</sequence>
<proteinExistence type="predicted"/>
<dbReference type="EMBL" id="CAXDID020000027">
    <property type="protein sequence ID" value="CAL5991560.1"/>
    <property type="molecule type" value="Genomic_DNA"/>
</dbReference>
<keyword evidence="4" id="KW-1185">Reference proteome</keyword>
<name>A0AA86QSI1_9EUKA</name>
<reference evidence="3 4" key="2">
    <citation type="submission" date="2024-07" db="EMBL/GenBank/DDBJ databases">
        <authorList>
            <person name="Akdeniz Z."/>
        </authorList>
    </citation>
    <scope>NUCLEOTIDE SEQUENCE [LARGE SCALE GENOMIC DNA]</scope>
</reference>
<evidence type="ECO:0000313" key="2">
    <source>
        <dbReference type="EMBL" id="CAI9965221.1"/>
    </source>
</evidence>
<dbReference type="Proteomes" id="UP001642409">
    <property type="component" value="Unassembled WGS sequence"/>
</dbReference>
<reference evidence="2" key="1">
    <citation type="submission" date="2023-06" db="EMBL/GenBank/DDBJ databases">
        <authorList>
            <person name="Kurt Z."/>
        </authorList>
    </citation>
    <scope>NUCLEOTIDE SEQUENCE</scope>
</reference>
<evidence type="ECO:0000313" key="3">
    <source>
        <dbReference type="EMBL" id="CAL5991560.1"/>
    </source>
</evidence>
<accession>A0AA86QSI1</accession>
<dbReference type="AlphaFoldDB" id="A0AA86QSI1"/>
<evidence type="ECO:0000256" key="1">
    <source>
        <dbReference type="SAM" id="Coils"/>
    </source>
</evidence>
<feature type="coiled-coil region" evidence="1">
    <location>
        <begin position="70"/>
        <end position="97"/>
    </location>
</feature>
<dbReference type="EMBL" id="CATOUU010000985">
    <property type="protein sequence ID" value="CAI9965221.1"/>
    <property type="molecule type" value="Genomic_DNA"/>
</dbReference>
<gene>
    <name evidence="3" type="ORF">HINF_LOCUS12158</name>
    <name evidence="2" type="ORF">HINF_LOCUS52866</name>
</gene>
<comment type="caution">
    <text evidence="2">The sequence shown here is derived from an EMBL/GenBank/DDBJ whole genome shotgun (WGS) entry which is preliminary data.</text>
</comment>
<keyword evidence="1" id="KW-0175">Coiled coil</keyword>
<evidence type="ECO:0000313" key="4">
    <source>
        <dbReference type="Proteomes" id="UP001642409"/>
    </source>
</evidence>
<protein>
    <submittedName>
        <fullName evidence="3">Hypothetical_protein</fullName>
    </submittedName>
</protein>
<organism evidence="2">
    <name type="scientific">Hexamita inflata</name>
    <dbReference type="NCBI Taxonomy" id="28002"/>
    <lineage>
        <taxon>Eukaryota</taxon>
        <taxon>Metamonada</taxon>
        <taxon>Diplomonadida</taxon>
        <taxon>Hexamitidae</taxon>
        <taxon>Hexamitinae</taxon>
        <taxon>Hexamita</taxon>
    </lineage>
</organism>